<dbReference type="SUPFAM" id="SSF90112">
    <property type="entry name" value="Neurotransmitter-gated ion-channel transmembrane pore"/>
    <property type="match status" value="1"/>
</dbReference>
<dbReference type="Gene3D" id="1.20.58.390">
    <property type="entry name" value="Neurotransmitter-gated ion-channel transmembrane domain"/>
    <property type="match status" value="1"/>
</dbReference>
<feature type="transmembrane region" description="Helical" evidence="13">
    <location>
        <begin position="12"/>
        <end position="32"/>
    </location>
</feature>
<dbReference type="Proteomes" id="UP000492821">
    <property type="component" value="Unassembled WGS sequence"/>
</dbReference>
<keyword evidence="7 13" id="KW-1133">Transmembrane helix</keyword>
<keyword evidence="16" id="KW-1185">Reference proteome</keyword>
<evidence type="ECO:0000256" key="11">
    <source>
        <dbReference type="ARBA" id="ARBA00023303"/>
    </source>
</evidence>
<dbReference type="Gene3D" id="2.70.170.10">
    <property type="entry name" value="Neurotransmitter-gated ion-channel ligand-binding domain"/>
    <property type="match status" value="1"/>
</dbReference>
<dbReference type="Pfam" id="PF02932">
    <property type="entry name" value="Neur_chan_memb"/>
    <property type="match status" value="1"/>
</dbReference>
<dbReference type="NCBIfam" id="TIGR00860">
    <property type="entry name" value="LIC"/>
    <property type="match status" value="1"/>
</dbReference>
<evidence type="ECO:0000256" key="9">
    <source>
        <dbReference type="ARBA" id="ARBA00023136"/>
    </source>
</evidence>
<dbReference type="Pfam" id="PF02931">
    <property type="entry name" value="Neur_chan_LBD"/>
    <property type="match status" value="1"/>
</dbReference>
<dbReference type="InterPro" id="IPR018000">
    <property type="entry name" value="Neurotransmitter_ion_chnl_CS"/>
</dbReference>
<feature type="transmembrane region" description="Helical" evidence="13">
    <location>
        <begin position="460"/>
        <end position="479"/>
    </location>
</feature>
<comment type="subcellular location">
    <subcellularLocation>
        <location evidence="2">Cell membrane</location>
    </subcellularLocation>
    <subcellularLocation>
        <location evidence="1">Membrane</location>
        <topology evidence="1">Multi-pass membrane protein</topology>
    </subcellularLocation>
</comment>
<evidence type="ECO:0000256" key="5">
    <source>
        <dbReference type="ARBA" id="ARBA00022692"/>
    </source>
</evidence>
<dbReference type="PRINTS" id="PR00253">
    <property type="entry name" value="GABAARECEPTR"/>
</dbReference>
<evidence type="ECO:0000256" key="4">
    <source>
        <dbReference type="ARBA" id="ARBA00022475"/>
    </source>
</evidence>
<evidence type="ECO:0000256" key="13">
    <source>
        <dbReference type="RuleBase" id="RU000687"/>
    </source>
</evidence>
<dbReference type="GO" id="GO:0004888">
    <property type="term" value="F:transmembrane signaling receptor activity"/>
    <property type="evidence" value="ECO:0007669"/>
    <property type="project" value="InterPro"/>
</dbReference>
<evidence type="ECO:0000313" key="16">
    <source>
        <dbReference type="Proteomes" id="UP000492821"/>
    </source>
</evidence>
<evidence type="ECO:0000256" key="8">
    <source>
        <dbReference type="ARBA" id="ARBA00023065"/>
    </source>
</evidence>
<evidence type="ECO:0000256" key="12">
    <source>
        <dbReference type="ARBA" id="ARBA00061606"/>
    </source>
</evidence>
<evidence type="ECO:0000259" key="15">
    <source>
        <dbReference type="Pfam" id="PF02932"/>
    </source>
</evidence>
<evidence type="ECO:0000256" key="7">
    <source>
        <dbReference type="ARBA" id="ARBA00022989"/>
    </source>
</evidence>
<comment type="similarity">
    <text evidence="12 13">Belongs to the ligand-gated ion channel (TC 1.A.9) family.</text>
</comment>
<feature type="domain" description="Neurotransmitter-gated ion-channel transmembrane" evidence="15">
    <location>
        <begin position="256"/>
        <end position="475"/>
    </location>
</feature>
<keyword evidence="5 13" id="KW-0812">Transmembrane</keyword>
<evidence type="ECO:0000256" key="10">
    <source>
        <dbReference type="ARBA" id="ARBA00023180"/>
    </source>
</evidence>
<dbReference type="GO" id="GO:0005886">
    <property type="term" value="C:plasma membrane"/>
    <property type="evidence" value="ECO:0007669"/>
    <property type="project" value="UniProtKB-SubCell"/>
</dbReference>
<dbReference type="CDD" id="cd19049">
    <property type="entry name" value="LGIC_TM_anion"/>
    <property type="match status" value="1"/>
</dbReference>
<keyword evidence="10" id="KW-0325">Glycoprotein</keyword>
<organism evidence="16 17">
    <name type="scientific">Panagrellus redivivus</name>
    <name type="common">Microworm</name>
    <dbReference type="NCBI Taxonomy" id="6233"/>
    <lineage>
        <taxon>Eukaryota</taxon>
        <taxon>Metazoa</taxon>
        <taxon>Ecdysozoa</taxon>
        <taxon>Nematoda</taxon>
        <taxon>Chromadorea</taxon>
        <taxon>Rhabditida</taxon>
        <taxon>Tylenchina</taxon>
        <taxon>Panagrolaimomorpha</taxon>
        <taxon>Panagrolaimoidea</taxon>
        <taxon>Panagrolaimidae</taxon>
        <taxon>Panagrellus</taxon>
    </lineage>
</organism>
<dbReference type="InterPro" id="IPR006202">
    <property type="entry name" value="Neur_chan_lig-bd"/>
</dbReference>
<feature type="transmembrane region" description="Helical" evidence="13">
    <location>
        <begin position="278"/>
        <end position="299"/>
    </location>
</feature>
<dbReference type="FunFam" id="2.70.170.10:FF:000035">
    <property type="entry name" value="Ligand-Gated ion Channel"/>
    <property type="match status" value="1"/>
</dbReference>
<accession>A0A7E4W648</accession>
<evidence type="ECO:0000256" key="2">
    <source>
        <dbReference type="ARBA" id="ARBA00004236"/>
    </source>
</evidence>
<feature type="domain" description="Neurotransmitter-gated ion-channel ligand-binding" evidence="14">
    <location>
        <begin position="45"/>
        <end position="247"/>
    </location>
</feature>
<feature type="transmembrane region" description="Helical" evidence="13">
    <location>
        <begin position="311"/>
        <end position="332"/>
    </location>
</feature>
<keyword evidence="4" id="KW-1003">Cell membrane</keyword>
<dbReference type="PANTHER" id="PTHR18945">
    <property type="entry name" value="NEUROTRANSMITTER GATED ION CHANNEL"/>
    <property type="match status" value="1"/>
</dbReference>
<evidence type="ECO:0000313" key="17">
    <source>
        <dbReference type="WBParaSite" id="Pan_g6829.t1"/>
    </source>
</evidence>
<keyword evidence="11 13" id="KW-0407">Ion channel</keyword>
<dbReference type="InterPro" id="IPR006029">
    <property type="entry name" value="Neurotrans-gated_channel_TM"/>
</dbReference>
<dbReference type="AlphaFoldDB" id="A0A7E4W648"/>
<dbReference type="InterPro" id="IPR036734">
    <property type="entry name" value="Neur_chan_lig-bd_sf"/>
</dbReference>
<keyword evidence="8 13" id="KW-0406">Ion transport</keyword>
<evidence type="ECO:0000256" key="6">
    <source>
        <dbReference type="ARBA" id="ARBA00022729"/>
    </source>
</evidence>
<dbReference type="InterPro" id="IPR036719">
    <property type="entry name" value="Neuro-gated_channel_TM_sf"/>
</dbReference>
<keyword evidence="9 13" id="KW-0472">Membrane</keyword>
<protein>
    <submittedName>
        <fullName evidence="17">Ligand-gated ion channel 50</fullName>
    </submittedName>
</protein>
<evidence type="ECO:0000256" key="1">
    <source>
        <dbReference type="ARBA" id="ARBA00004141"/>
    </source>
</evidence>
<evidence type="ECO:0000256" key="3">
    <source>
        <dbReference type="ARBA" id="ARBA00022448"/>
    </source>
</evidence>
<evidence type="ECO:0000259" key="14">
    <source>
        <dbReference type="Pfam" id="PF02931"/>
    </source>
</evidence>
<dbReference type="InterPro" id="IPR038050">
    <property type="entry name" value="Neuro_actylchol_rec"/>
</dbReference>
<dbReference type="InterPro" id="IPR006028">
    <property type="entry name" value="GABAA/Glycine_rcpt"/>
</dbReference>
<reference evidence="16" key="1">
    <citation type="journal article" date="2013" name="Genetics">
        <title>The draft genome and transcriptome of Panagrellus redivivus are shaped by the harsh demands of a free-living lifestyle.</title>
        <authorList>
            <person name="Srinivasan J."/>
            <person name="Dillman A.R."/>
            <person name="Macchietto M.G."/>
            <person name="Heikkinen L."/>
            <person name="Lakso M."/>
            <person name="Fracchia K.M."/>
            <person name="Antoshechkin I."/>
            <person name="Mortazavi A."/>
            <person name="Wong G."/>
            <person name="Sternberg P.W."/>
        </authorList>
    </citation>
    <scope>NUCLEOTIDE SEQUENCE [LARGE SCALE GENOMIC DNA]</scope>
    <source>
        <strain evidence="16">MT8872</strain>
    </source>
</reference>
<dbReference type="SUPFAM" id="SSF63712">
    <property type="entry name" value="Nicotinic receptor ligand binding domain-like"/>
    <property type="match status" value="1"/>
</dbReference>
<dbReference type="WBParaSite" id="Pan_g6829.t1">
    <property type="protein sequence ID" value="Pan_g6829.t1"/>
    <property type="gene ID" value="Pan_g6829"/>
</dbReference>
<feature type="transmembrane region" description="Helical" evidence="13">
    <location>
        <begin position="250"/>
        <end position="272"/>
    </location>
</feature>
<proteinExistence type="inferred from homology"/>
<dbReference type="CDD" id="cd18990">
    <property type="entry name" value="LGIC_ECD_GABAAR"/>
    <property type="match status" value="1"/>
</dbReference>
<name>A0A7E4W648_PANRE</name>
<sequence>MAGHSSHNDLRNWLICCIWIVIAASFVETAAVDKRCTRNSINLGNIIDTLLKDYDIHLLPEAEGVNVTIEMHVQGVSGISEITADFELDVMYSEIWLDPRLSFKHLNVCATNITLKSDFRSKIWNPDTCIINSKESSIHSSPSENSYIIVYENGLVWSNFRLKVKAPCKMDLKMFPFDSIQCQLVFESYSFNIDEVNLLWHDVPITMMEKVELPDFDLIGWRTDSEELHYPNGNWQRALVKFTFARRYGFYLFQSYFPTSLTVISSWVGFFFDVRSVSARITLGVSSLLALTFQFGNVLRHLPRVSYIKCLDVWMIFSVIFIFCTLVELAIVCQLNRWEREKQIGSKVLGHWLNQIRKTRKNNTSDNGDGVRKRFLLSPIHKEDNDGPSRPSPDNNLAKRSFVKAAGTVTVIPSSDEEVEMLTTKEPNWWRTVPSRIAQLCCPPDRDWSITSVQVDRCSMIMFPLSFLVFNVIYWCIYFKKMDRPM</sequence>
<dbReference type="GO" id="GO:0005230">
    <property type="term" value="F:extracellular ligand-gated monoatomic ion channel activity"/>
    <property type="evidence" value="ECO:0007669"/>
    <property type="project" value="InterPro"/>
</dbReference>
<dbReference type="PRINTS" id="PR00252">
    <property type="entry name" value="NRIONCHANNEL"/>
</dbReference>
<dbReference type="InterPro" id="IPR006201">
    <property type="entry name" value="Neur_channel"/>
</dbReference>
<keyword evidence="3 13" id="KW-0813">Transport</keyword>
<keyword evidence="6" id="KW-0732">Signal</keyword>
<dbReference type="PROSITE" id="PS00236">
    <property type="entry name" value="NEUROTR_ION_CHANNEL"/>
    <property type="match status" value="1"/>
</dbReference>
<reference evidence="17" key="2">
    <citation type="submission" date="2020-10" db="UniProtKB">
        <authorList>
            <consortium name="WormBaseParasite"/>
        </authorList>
    </citation>
    <scope>IDENTIFICATION</scope>
</reference>